<protein>
    <recommendedName>
        <fullName evidence="7">Glyceraldehyde-3-phosphate dehydrogenase</fullName>
        <ecNumber evidence="6">1.2.1.12</ecNumber>
    </recommendedName>
    <alternativeName>
        <fullName evidence="18">Peptidyl-cysteine S-nitrosylase GAPDH</fullName>
    </alternativeName>
</protein>
<dbReference type="GO" id="GO:0006915">
    <property type="term" value="P:apoptotic process"/>
    <property type="evidence" value="ECO:0007669"/>
    <property type="project" value="UniProtKB-KW"/>
</dbReference>
<keyword evidence="17" id="KW-0539">Nucleus</keyword>
<evidence type="ECO:0000313" key="24">
    <source>
        <dbReference type="Proteomes" id="UP000291000"/>
    </source>
</evidence>
<keyword evidence="12" id="KW-0810">Translation regulation</keyword>
<keyword evidence="11" id="KW-0702">S-nitrosylation</keyword>
<dbReference type="GO" id="GO:0016740">
    <property type="term" value="F:transferase activity"/>
    <property type="evidence" value="ECO:0007669"/>
    <property type="project" value="UniProtKB-KW"/>
</dbReference>
<evidence type="ECO:0000256" key="2">
    <source>
        <dbReference type="ARBA" id="ARBA00004245"/>
    </source>
</evidence>
<evidence type="ECO:0000256" key="9">
    <source>
        <dbReference type="ARBA" id="ARBA00022679"/>
    </source>
</evidence>
<comment type="subcellular location">
    <subcellularLocation>
        <location evidence="2">Cytoplasm</location>
        <location evidence="2">Cytoskeleton</location>
    </subcellularLocation>
    <subcellularLocation>
        <location evidence="3">Cytoplasm</location>
        <location evidence="3">Cytosol</location>
    </subcellularLocation>
    <subcellularLocation>
        <location evidence="1">Nucleus</location>
    </subcellularLocation>
</comment>
<keyword evidence="24" id="KW-1185">Reference proteome</keyword>
<dbReference type="PANTHER" id="PTHR10836:SF111">
    <property type="entry name" value="GLYCERALDEHYDE-3-PHOSPHATE DEHYDROGENASE"/>
    <property type="match status" value="1"/>
</dbReference>
<evidence type="ECO:0000256" key="6">
    <source>
        <dbReference type="ARBA" id="ARBA00013119"/>
    </source>
</evidence>
<dbReference type="InterPro" id="IPR020831">
    <property type="entry name" value="GlycerAld/Erythrose_P_DH"/>
</dbReference>
<evidence type="ECO:0000256" key="20">
    <source>
        <dbReference type="ARBA" id="ARBA00047698"/>
    </source>
</evidence>
<name>A0A452F4K0_CAPHI</name>
<evidence type="ECO:0000259" key="22">
    <source>
        <dbReference type="SMART" id="SM00846"/>
    </source>
</evidence>
<organism evidence="23 24">
    <name type="scientific">Capra hircus</name>
    <name type="common">Goat</name>
    <dbReference type="NCBI Taxonomy" id="9925"/>
    <lineage>
        <taxon>Eukaryota</taxon>
        <taxon>Metazoa</taxon>
        <taxon>Chordata</taxon>
        <taxon>Craniata</taxon>
        <taxon>Vertebrata</taxon>
        <taxon>Euteleostomi</taxon>
        <taxon>Mammalia</taxon>
        <taxon>Eutheria</taxon>
        <taxon>Laurasiatheria</taxon>
        <taxon>Artiodactyla</taxon>
        <taxon>Ruminantia</taxon>
        <taxon>Pecora</taxon>
        <taxon>Bovidae</taxon>
        <taxon>Caprinae</taxon>
        <taxon>Capra</taxon>
    </lineage>
</organism>
<keyword evidence="13" id="KW-0560">Oxidoreductase</keyword>
<evidence type="ECO:0000256" key="11">
    <source>
        <dbReference type="ARBA" id="ARBA00022799"/>
    </source>
</evidence>
<dbReference type="InterPro" id="IPR020829">
    <property type="entry name" value="GlycerAld_3-P_DH_cat"/>
</dbReference>
<dbReference type="GeneTree" id="ENSGT00940000153112"/>
<dbReference type="Proteomes" id="UP000291000">
    <property type="component" value="Chromosome 2"/>
</dbReference>
<dbReference type="GO" id="GO:0005829">
    <property type="term" value="C:cytosol"/>
    <property type="evidence" value="ECO:0007669"/>
    <property type="project" value="UniProtKB-SubCell"/>
</dbReference>
<dbReference type="InterPro" id="IPR020828">
    <property type="entry name" value="GlycerAld_3-P_DH_NAD(P)-bd"/>
</dbReference>
<dbReference type="GO" id="GO:0004365">
    <property type="term" value="F:glyceraldehyde-3-phosphate dehydrogenase (NAD+) (phosphorylating) activity"/>
    <property type="evidence" value="ECO:0007669"/>
    <property type="project" value="UniProtKB-EC"/>
</dbReference>
<evidence type="ECO:0000256" key="21">
    <source>
        <dbReference type="ARBA" id="ARBA00048005"/>
    </source>
</evidence>
<comment type="catalytic activity">
    <reaction evidence="20">
        <text>D-glyceraldehyde 3-phosphate + phosphate + NAD(+) = (2R)-3-phospho-glyceroyl phosphate + NADH + H(+)</text>
        <dbReference type="Rhea" id="RHEA:10300"/>
        <dbReference type="ChEBI" id="CHEBI:15378"/>
        <dbReference type="ChEBI" id="CHEBI:43474"/>
        <dbReference type="ChEBI" id="CHEBI:57540"/>
        <dbReference type="ChEBI" id="CHEBI:57604"/>
        <dbReference type="ChEBI" id="CHEBI:57945"/>
        <dbReference type="ChEBI" id="CHEBI:59776"/>
        <dbReference type="EC" id="1.2.1.12"/>
    </reaction>
</comment>
<dbReference type="InterPro" id="IPR020830">
    <property type="entry name" value="GlycerAld_3-P_DH_AS"/>
</dbReference>
<evidence type="ECO:0000256" key="12">
    <source>
        <dbReference type="ARBA" id="ARBA00022845"/>
    </source>
</evidence>
<dbReference type="PANTHER" id="PTHR10836">
    <property type="entry name" value="GLYCERALDEHYDE 3-PHOSPHATE DEHYDROGENASE"/>
    <property type="match status" value="1"/>
</dbReference>
<dbReference type="EMBL" id="LWLT01000002">
    <property type="status" value="NOT_ANNOTATED_CDS"/>
    <property type="molecule type" value="Genomic_DNA"/>
</dbReference>
<dbReference type="Pfam" id="PF00044">
    <property type="entry name" value="Gp_dh_N"/>
    <property type="match status" value="1"/>
</dbReference>
<dbReference type="AlphaFoldDB" id="A0A452F4K0"/>
<evidence type="ECO:0000256" key="1">
    <source>
        <dbReference type="ARBA" id="ARBA00004123"/>
    </source>
</evidence>
<dbReference type="SUPFAM" id="SSF51735">
    <property type="entry name" value="NAD(P)-binding Rossmann-fold domains"/>
    <property type="match status" value="1"/>
</dbReference>
<dbReference type="STRING" id="9925.ENSCHIP00000019185"/>
<evidence type="ECO:0000256" key="19">
    <source>
        <dbReference type="ARBA" id="ARBA00046997"/>
    </source>
</evidence>
<keyword evidence="8" id="KW-0963">Cytoplasm</keyword>
<dbReference type="Gene3D" id="3.40.50.720">
    <property type="entry name" value="NAD(P)-binding Rossmann-like Domain"/>
    <property type="match status" value="2"/>
</dbReference>
<comment type="pathway">
    <text evidence="4">Carbohydrate degradation; glycolysis; pyruvate from D-glyceraldehyde 3-phosphate: step 1/5.</text>
</comment>
<evidence type="ECO:0000256" key="4">
    <source>
        <dbReference type="ARBA" id="ARBA00004869"/>
    </source>
</evidence>
<dbReference type="SMART" id="SM00846">
    <property type="entry name" value="Gp_dh_N"/>
    <property type="match status" value="1"/>
</dbReference>
<evidence type="ECO:0000256" key="15">
    <source>
        <dbReference type="ARBA" id="ARBA00023152"/>
    </source>
</evidence>
<feature type="domain" description="Glyceraldehyde 3-phosphate dehydrogenase NAD(P) binding" evidence="22">
    <location>
        <begin position="11"/>
        <end position="104"/>
    </location>
</feature>
<dbReference type="GO" id="GO:0005634">
    <property type="term" value="C:nucleus"/>
    <property type="evidence" value="ECO:0007669"/>
    <property type="project" value="UniProtKB-SubCell"/>
</dbReference>
<dbReference type="Gene3D" id="3.30.360.10">
    <property type="entry name" value="Dihydrodipicolinate Reductase, domain 2"/>
    <property type="match status" value="1"/>
</dbReference>
<dbReference type="GO" id="GO:0005856">
    <property type="term" value="C:cytoskeleton"/>
    <property type="evidence" value="ECO:0007669"/>
    <property type="project" value="UniProtKB-SubCell"/>
</dbReference>
<reference evidence="23" key="2">
    <citation type="submission" date="2025-08" db="UniProtKB">
        <authorList>
            <consortium name="Ensembl"/>
        </authorList>
    </citation>
    <scope>IDENTIFICATION</scope>
</reference>
<proteinExistence type="inferred from homology"/>
<keyword evidence="10" id="KW-0053">Apoptosis</keyword>
<reference evidence="23 24" key="1">
    <citation type="submission" date="2016-04" db="EMBL/GenBank/DDBJ databases">
        <title>Polished mammalian reference genomes with single-molecule sequencing and chromosome conformation capture applied to the Capra hircus genome.</title>
        <authorList>
            <person name="Bickhart D.M."/>
            <person name="Koren S."/>
            <person name="Rosen B."/>
            <person name="Hastie A."/>
            <person name="Liachko I."/>
            <person name="Sullivan S.T."/>
            <person name="Burton J."/>
            <person name="Sayre B.L."/>
            <person name="Huson H.J."/>
            <person name="Lee J."/>
            <person name="Lam E."/>
            <person name="Kelley C.M."/>
            <person name="Hutchison J.L."/>
            <person name="Zhou Y."/>
            <person name="Sun J."/>
            <person name="Crisa A."/>
            <person name="Schwartz J.C."/>
            <person name="Hammond J.A."/>
            <person name="Schroeder S.G."/>
            <person name="Liu G.E."/>
            <person name="Dunham M."/>
            <person name="Shendure J."/>
            <person name="Sonstegard T.S."/>
            <person name="Phillippy A.M."/>
            <person name="Van Tassell C.P."/>
            <person name="Smith T.P."/>
        </authorList>
    </citation>
    <scope>NUCLEOTIDE SEQUENCE [LARGE SCALE GENOMIC DNA]</scope>
</reference>
<dbReference type="EC" id="1.2.1.12" evidence="6"/>
<dbReference type="Pfam" id="PF02800">
    <property type="entry name" value="Gp_dh_C"/>
    <property type="match status" value="1"/>
</dbReference>
<keyword evidence="14" id="KW-0520">NAD</keyword>
<dbReference type="PROSITE" id="PS00071">
    <property type="entry name" value="GAPDH"/>
    <property type="match status" value="1"/>
</dbReference>
<dbReference type="CDD" id="cd18126">
    <property type="entry name" value="GAPDH_I_C"/>
    <property type="match status" value="1"/>
</dbReference>
<reference evidence="23" key="3">
    <citation type="submission" date="2025-09" db="UniProtKB">
        <authorList>
            <consortium name="Ensembl"/>
        </authorList>
    </citation>
    <scope>IDENTIFICATION</scope>
</reference>
<dbReference type="Ensembl" id="ENSCHIT00000027000.1">
    <property type="protein sequence ID" value="ENSCHIP00000019185.1"/>
    <property type="gene ID" value="ENSCHIG00000018291.1"/>
</dbReference>
<accession>A0A452F4K0</accession>
<comment type="subunit">
    <text evidence="19">Homotetramer. Interacts with TPPP; the interaction is direct. Interacts (when S-nitrosylated) with SIAH1; leading to nuclear translocation. Interacts with RILPL1/GOSPEL, leading to prevent the interaction between GAPDH and SIAH1 and prevent nuclear translocation. Interacts with CHP1; the interaction increases the binding of CHP1 with microtubules. Associates with microtubules. Interacts with EIF1AD, USP25, PRKCI and WARS1. Interacts with phosphorylated RPL13A; inhibited by oxidatively-modified low-densitity lipoprotein (LDL(ox)). Component of the GAIT complex. Interacts with FKBP6; leading to inhibit GAPDH catalytic activity. Interacts with TRAF2, promoting TRAF2 ubiquitination. Interacts with TRAF3, promoting TRAF3 ubiquitination.</text>
</comment>
<evidence type="ECO:0000256" key="18">
    <source>
        <dbReference type="ARBA" id="ARBA00031890"/>
    </source>
</evidence>
<evidence type="ECO:0000256" key="13">
    <source>
        <dbReference type="ARBA" id="ARBA00023002"/>
    </source>
</evidence>
<evidence type="ECO:0000256" key="16">
    <source>
        <dbReference type="ARBA" id="ARBA00023212"/>
    </source>
</evidence>
<evidence type="ECO:0000256" key="8">
    <source>
        <dbReference type="ARBA" id="ARBA00022490"/>
    </source>
</evidence>
<evidence type="ECO:0000256" key="5">
    <source>
        <dbReference type="ARBA" id="ARBA00007406"/>
    </source>
</evidence>
<comment type="catalytic activity">
    <reaction evidence="21">
        <text>S-nitroso-L-cysteinyl-[GAPDH] + L-cysteinyl-[protein] = L-cysteinyl-[GAPDH] + S-nitroso-L-cysteinyl-[protein]</text>
        <dbReference type="Rhea" id="RHEA:66684"/>
        <dbReference type="Rhea" id="RHEA-COMP:10131"/>
        <dbReference type="Rhea" id="RHEA-COMP:17089"/>
        <dbReference type="Rhea" id="RHEA-COMP:17090"/>
        <dbReference type="Rhea" id="RHEA-COMP:17091"/>
        <dbReference type="ChEBI" id="CHEBI:29950"/>
        <dbReference type="ChEBI" id="CHEBI:149494"/>
    </reaction>
    <physiologicalReaction direction="left-to-right" evidence="21">
        <dbReference type="Rhea" id="RHEA:66685"/>
    </physiologicalReaction>
</comment>
<dbReference type="SUPFAM" id="SSF55347">
    <property type="entry name" value="Glyceraldehyde-3-phosphate dehydrogenase-like, C-terminal domain"/>
    <property type="match status" value="1"/>
</dbReference>
<dbReference type="FunFam" id="3.30.360.10:FF:000001">
    <property type="entry name" value="Glyceraldehyde-3-phosphate dehydrogenase"/>
    <property type="match status" value="1"/>
</dbReference>
<dbReference type="GO" id="GO:0006417">
    <property type="term" value="P:regulation of translation"/>
    <property type="evidence" value="ECO:0007669"/>
    <property type="project" value="UniProtKB-KW"/>
</dbReference>
<sequence length="273" mass="30001">MSAASLKEDGERVNGFVDITAISDPIIDLHSMVYMFQYDSIHGNFHGTVKAENGELIIDGKYVVESTHIFTTMEKAGAHLKCGTKRVIISNYDNFLKIVSSASCTTNCLFSPSPLAKVIHDHFGMVERFMTTVHAITATQKTMDGVAQKVISASIGTAKVMGKVISELNGKLMSISFHVPTPNMLVVDLTCCLEKPAKYDEVKKVMKQVSEGRFKGILGYTEDWVVSCDFNSDTHSSTFDAGAGNALNHHFVKLISCYSNRVMDLMVHMASKE</sequence>
<dbReference type="InterPro" id="IPR036291">
    <property type="entry name" value="NAD(P)-bd_dom_sf"/>
</dbReference>
<evidence type="ECO:0000313" key="23">
    <source>
        <dbReference type="Ensembl" id="ENSCHIP00000019185.1"/>
    </source>
</evidence>
<evidence type="ECO:0000256" key="10">
    <source>
        <dbReference type="ARBA" id="ARBA00022703"/>
    </source>
</evidence>
<dbReference type="GO" id="GO:0006096">
    <property type="term" value="P:glycolytic process"/>
    <property type="evidence" value="ECO:0007669"/>
    <property type="project" value="UniProtKB-KW"/>
</dbReference>
<keyword evidence="15" id="KW-0324">Glycolysis</keyword>
<evidence type="ECO:0000256" key="17">
    <source>
        <dbReference type="ARBA" id="ARBA00023242"/>
    </source>
</evidence>
<comment type="similarity">
    <text evidence="5">Belongs to the glyceraldehyde-3-phosphate dehydrogenase family.</text>
</comment>
<keyword evidence="16" id="KW-0206">Cytoskeleton</keyword>
<keyword evidence="9" id="KW-0808">Transferase</keyword>
<evidence type="ECO:0000256" key="14">
    <source>
        <dbReference type="ARBA" id="ARBA00023027"/>
    </source>
</evidence>
<dbReference type="GO" id="GO:0051287">
    <property type="term" value="F:NAD binding"/>
    <property type="evidence" value="ECO:0007669"/>
    <property type="project" value="InterPro"/>
</dbReference>
<evidence type="ECO:0000256" key="7">
    <source>
        <dbReference type="ARBA" id="ARBA00021022"/>
    </source>
</evidence>
<evidence type="ECO:0000256" key="3">
    <source>
        <dbReference type="ARBA" id="ARBA00004514"/>
    </source>
</evidence>